<dbReference type="GO" id="GO:0005960">
    <property type="term" value="C:glycine cleavage complex"/>
    <property type="evidence" value="ECO:0007669"/>
    <property type="project" value="InterPro"/>
</dbReference>
<dbReference type="PANTHER" id="PTHR11715">
    <property type="entry name" value="GLYCINE CLEAVAGE SYSTEM H PROTEIN"/>
    <property type="match status" value="1"/>
</dbReference>
<dbReference type="SUPFAM" id="SSF51230">
    <property type="entry name" value="Single hybrid motif"/>
    <property type="match status" value="1"/>
</dbReference>
<reference evidence="4 5" key="1">
    <citation type="journal article" date="2015" name="Genome Announc.">
        <title>Expanding the biotechnology potential of lactobacilli through comparative genomics of 213 strains and associated genera.</title>
        <authorList>
            <person name="Sun Z."/>
            <person name="Harris H.M."/>
            <person name="McCann A."/>
            <person name="Guo C."/>
            <person name="Argimon S."/>
            <person name="Zhang W."/>
            <person name="Yang X."/>
            <person name="Jeffery I.B."/>
            <person name="Cooney J.C."/>
            <person name="Kagawa T.F."/>
            <person name="Liu W."/>
            <person name="Song Y."/>
            <person name="Salvetti E."/>
            <person name="Wrobel A."/>
            <person name="Rasinkangas P."/>
            <person name="Parkhill J."/>
            <person name="Rea M.C."/>
            <person name="O'Sullivan O."/>
            <person name="Ritari J."/>
            <person name="Douillard F.P."/>
            <person name="Paul Ross R."/>
            <person name="Yang R."/>
            <person name="Briner A.E."/>
            <person name="Felis G.E."/>
            <person name="de Vos W.M."/>
            <person name="Barrangou R."/>
            <person name="Klaenhammer T.R."/>
            <person name="Caufield P.W."/>
            <person name="Cui Y."/>
            <person name="Zhang H."/>
            <person name="O'Toole P.W."/>
        </authorList>
    </citation>
    <scope>NUCLEOTIDE SEQUENCE [LARGE SCALE GENOMIC DNA]</scope>
    <source>
        <strain evidence="4 5">DSM 24301</strain>
    </source>
</reference>
<comment type="similarity">
    <text evidence="1">Belongs to the GcvH family.</text>
</comment>
<keyword evidence="2" id="KW-0450">Lipoyl</keyword>
<sequence>MAYFWQEEQADGTTKLGLTTEAQEELGQIKFVDLPDIGDQVTVDEPLFAVEAEKAVLDLDSPITGQVMQVHAALADQPELLNDMSQKQNWVVTVKQPK</sequence>
<dbReference type="OrthoDB" id="9796712at2"/>
<dbReference type="Gene3D" id="2.40.50.100">
    <property type="match status" value="1"/>
</dbReference>
<protein>
    <recommendedName>
        <fullName evidence="3">Lipoyl-binding domain-containing protein</fullName>
    </recommendedName>
</protein>
<evidence type="ECO:0000256" key="2">
    <source>
        <dbReference type="ARBA" id="ARBA00022823"/>
    </source>
</evidence>
<accession>A0A0R2MXL8</accession>
<dbReference type="PROSITE" id="PS00189">
    <property type="entry name" value="LIPOYL"/>
    <property type="match status" value="1"/>
</dbReference>
<comment type="caution">
    <text evidence="4">The sequence shown here is derived from an EMBL/GenBank/DDBJ whole genome shotgun (WGS) entry which is preliminary data.</text>
</comment>
<dbReference type="InterPro" id="IPR033753">
    <property type="entry name" value="GCV_H/Fam206"/>
</dbReference>
<dbReference type="STRING" id="1293598.IV56_GL000091"/>
<dbReference type="EMBL" id="JQCE01000010">
    <property type="protein sequence ID" value="KRO17612.1"/>
    <property type="molecule type" value="Genomic_DNA"/>
</dbReference>
<dbReference type="InterPro" id="IPR011053">
    <property type="entry name" value="Single_hybrid_motif"/>
</dbReference>
<dbReference type="CDD" id="cd06848">
    <property type="entry name" value="GCS_H"/>
    <property type="match status" value="1"/>
</dbReference>
<keyword evidence="5" id="KW-1185">Reference proteome</keyword>
<evidence type="ECO:0000256" key="1">
    <source>
        <dbReference type="ARBA" id="ARBA00009249"/>
    </source>
</evidence>
<dbReference type="InterPro" id="IPR003016">
    <property type="entry name" value="2-oxoA_DH_lipoyl-BS"/>
</dbReference>
<dbReference type="PATRIC" id="fig|1293598.4.peg.92"/>
<evidence type="ECO:0000259" key="3">
    <source>
        <dbReference type="PROSITE" id="PS50968"/>
    </source>
</evidence>
<feature type="domain" description="Lipoyl-binding" evidence="3">
    <location>
        <begin position="13"/>
        <end position="95"/>
    </location>
</feature>
<dbReference type="InterPro" id="IPR002930">
    <property type="entry name" value="GCV_H"/>
</dbReference>
<proteinExistence type="inferred from homology"/>
<dbReference type="Proteomes" id="UP000050969">
    <property type="component" value="Unassembled WGS sequence"/>
</dbReference>
<dbReference type="GO" id="GO:0009249">
    <property type="term" value="P:protein lipoylation"/>
    <property type="evidence" value="ECO:0007669"/>
    <property type="project" value="TreeGrafter"/>
</dbReference>
<dbReference type="GO" id="GO:0019464">
    <property type="term" value="P:glycine decarboxylation via glycine cleavage system"/>
    <property type="evidence" value="ECO:0007669"/>
    <property type="project" value="InterPro"/>
</dbReference>
<dbReference type="InterPro" id="IPR000089">
    <property type="entry name" value="Biotin_lipoyl"/>
</dbReference>
<dbReference type="Pfam" id="PF01597">
    <property type="entry name" value="GCV_H"/>
    <property type="match status" value="1"/>
</dbReference>
<evidence type="ECO:0000313" key="4">
    <source>
        <dbReference type="EMBL" id="KRO17612.1"/>
    </source>
</evidence>
<evidence type="ECO:0000313" key="5">
    <source>
        <dbReference type="Proteomes" id="UP000050969"/>
    </source>
</evidence>
<dbReference type="PANTHER" id="PTHR11715:SF3">
    <property type="entry name" value="GLYCINE CLEAVAGE SYSTEM H PROTEIN-RELATED"/>
    <property type="match status" value="1"/>
</dbReference>
<name>A0A0R2MXL8_9LACO</name>
<dbReference type="AlphaFoldDB" id="A0A0R2MXL8"/>
<dbReference type="GO" id="GO:0005737">
    <property type="term" value="C:cytoplasm"/>
    <property type="evidence" value="ECO:0007669"/>
    <property type="project" value="TreeGrafter"/>
</dbReference>
<dbReference type="RefSeq" id="WP_054777503.1">
    <property type="nucleotide sequence ID" value="NZ_BBBX01000015.1"/>
</dbReference>
<organism evidence="4 5">
    <name type="scientific">Lacticaseibacillus saniviri JCM 17471 = DSM 24301</name>
    <dbReference type="NCBI Taxonomy" id="1293598"/>
    <lineage>
        <taxon>Bacteria</taxon>
        <taxon>Bacillati</taxon>
        <taxon>Bacillota</taxon>
        <taxon>Bacilli</taxon>
        <taxon>Lactobacillales</taxon>
        <taxon>Lactobacillaceae</taxon>
        <taxon>Lacticaseibacillus</taxon>
    </lineage>
</organism>
<dbReference type="PROSITE" id="PS50968">
    <property type="entry name" value="BIOTINYL_LIPOYL"/>
    <property type="match status" value="1"/>
</dbReference>
<gene>
    <name evidence="4" type="ORF">IV56_GL000091</name>
</gene>